<keyword evidence="3" id="KW-0808">Transferase</keyword>
<dbReference type="HOGENOM" id="CLU_062257_2_0_1"/>
<dbReference type="PANTHER" id="PTHR44167:SF23">
    <property type="entry name" value="CDC7 KINASE, ISOFORM A-RELATED"/>
    <property type="match status" value="1"/>
</dbReference>
<dbReference type="Pfam" id="PF00069">
    <property type="entry name" value="Pkinase"/>
    <property type="match status" value="1"/>
</dbReference>
<dbReference type="Proteomes" id="UP000016923">
    <property type="component" value="Unassembled WGS sequence"/>
</dbReference>
<evidence type="ECO:0000256" key="5">
    <source>
        <dbReference type="ARBA" id="ARBA00022777"/>
    </source>
</evidence>
<dbReference type="GO" id="GO:0004674">
    <property type="term" value="F:protein serine/threonine kinase activity"/>
    <property type="evidence" value="ECO:0007669"/>
    <property type="project" value="UniProtKB-KW"/>
</dbReference>
<dbReference type="PROSITE" id="PS50011">
    <property type="entry name" value="PROTEIN_KINASE_DOM"/>
    <property type="match status" value="1"/>
</dbReference>
<keyword evidence="6" id="KW-0067">ATP-binding</keyword>
<dbReference type="SUPFAM" id="SSF56112">
    <property type="entry name" value="Protein kinase-like (PK-like)"/>
    <property type="match status" value="1"/>
</dbReference>
<dbReference type="OrthoDB" id="4062651at2759"/>
<evidence type="ECO:0000256" key="2">
    <source>
        <dbReference type="ARBA" id="ARBA00022527"/>
    </source>
</evidence>
<evidence type="ECO:0000259" key="8">
    <source>
        <dbReference type="PROSITE" id="PS50011"/>
    </source>
</evidence>
<gene>
    <name evidence="9" type="ORF">F503_01317</name>
</gene>
<name>S3CDE4_OPHP1</name>
<evidence type="ECO:0000256" key="4">
    <source>
        <dbReference type="ARBA" id="ARBA00022741"/>
    </source>
</evidence>
<dbReference type="CDD" id="cd00180">
    <property type="entry name" value="PKc"/>
    <property type="match status" value="1"/>
</dbReference>
<evidence type="ECO:0000313" key="10">
    <source>
        <dbReference type="Proteomes" id="UP000016923"/>
    </source>
</evidence>
<dbReference type="STRING" id="1262450.S3CDE4"/>
<evidence type="ECO:0000256" key="1">
    <source>
        <dbReference type="ARBA" id="ARBA00012513"/>
    </source>
</evidence>
<dbReference type="Gene3D" id="1.10.510.10">
    <property type="entry name" value="Transferase(Phosphotransferase) domain 1"/>
    <property type="match status" value="1"/>
</dbReference>
<dbReference type="eggNOG" id="ENOG502RZ04">
    <property type="taxonomic scope" value="Eukaryota"/>
</dbReference>
<keyword evidence="4" id="KW-0547">Nucleotide-binding</keyword>
<feature type="domain" description="Protein kinase" evidence="8">
    <location>
        <begin position="35"/>
        <end position="274"/>
    </location>
</feature>
<dbReference type="AlphaFoldDB" id="S3CDE4"/>
<dbReference type="GO" id="GO:0005524">
    <property type="term" value="F:ATP binding"/>
    <property type="evidence" value="ECO:0007669"/>
    <property type="project" value="UniProtKB-KW"/>
</dbReference>
<dbReference type="GO" id="GO:0044773">
    <property type="term" value="P:mitotic DNA damage checkpoint signaling"/>
    <property type="evidence" value="ECO:0007669"/>
    <property type="project" value="TreeGrafter"/>
</dbReference>
<organism evidence="9 10">
    <name type="scientific">Ophiostoma piceae (strain UAMH 11346)</name>
    <name type="common">Sap stain fungus</name>
    <dbReference type="NCBI Taxonomy" id="1262450"/>
    <lineage>
        <taxon>Eukaryota</taxon>
        <taxon>Fungi</taxon>
        <taxon>Dikarya</taxon>
        <taxon>Ascomycota</taxon>
        <taxon>Pezizomycotina</taxon>
        <taxon>Sordariomycetes</taxon>
        <taxon>Sordariomycetidae</taxon>
        <taxon>Ophiostomatales</taxon>
        <taxon>Ophiostomataceae</taxon>
        <taxon>Ophiostoma</taxon>
    </lineage>
</organism>
<dbReference type="GO" id="GO:0005634">
    <property type="term" value="C:nucleus"/>
    <property type="evidence" value="ECO:0007669"/>
    <property type="project" value="TreeGrafter"/>
</dbReference>
<reference evidence="9 10" key="1">
    <citation type="journal article" date="2013" name="BMC Genomics">
        <title>The genome and transcriptome of the pine saprophyte Ophiostoma piceae, and a comparison with the bark beetle-associated pine pathogen Grosmannia clavigera.</title>
        <authorList>
            <person name="Haridas S."/>
            <person name="Wang Y."/>
            <person name="Lim L."/>
            <person name="Massoumi Alamouti S."/>
            <person name="Jackman S."/>
            <person name="Docking R."/>
            <person name="Robertson G."/>
            <person name="Birol I."/>
            <person name="Bohlmann J."/>
            <person name="Breuil C."/>
        </authorList>
    </citation>
    <scope>NUCLEOTIDE SEQUENCE [LARGE SCALE GENOMIC DNA]</scope>
    <source>
        <strain evidence="9 10">UAMH 11346</strain>
    </source>
</reference>
<sequence>MAPTVTSWDNLAFAYEETDDDTGQHRQTIFAVVDDDDVAYFGTSNLSKKYLSFDTVTSLLEPVPDEDVYPQWTTDENEGNEGNDLTRARETDTPPSAVYIKRPMLAQYAVFKKHNVLPLIPNALLEEAQTMEFLTQHPHPHIVRYHGCRVRRGRIVGLVLDRYPHTLTAYLQDKVGTVDKEPFMDALQSALHHLHALGWAHNDLNPSNILVDPRGLPVLIDFGSAQPVGNKLGTSRGTDGWIDSGMQDYHTSETKHDAFAIDKLRSWLDAPTFD</sequence>
<dbReference type="EC" id="2.7.11.1" evidence="1"/>
<dbReference type="EMBL" id="KE148161">
    <property type="protein sequence ID" value="EPE04313.1"/>
    <property type="molecule type" value="Genomic_DNA"/>
</dbReference>
<dbReference type="InterPro" id="IPR011009">
    <property type="entry name" value="Kinase-like_dom_sf"/>
</dbReference>
<protein>
    <recommendedName>
        <fullName evidence="1">non-specific serine/threonine protein kinase</fullName>
        <ecNumber evidence="1">2.7.11.1</ecNumber>
    </recommendedName>
</protein>
<evidence type="ECO:0000256" key="7">
    <source>
        <dbReference type="SAM" id="MobiDB-lite"/>
    </source>
</evidence>
<accession>S3CDE4</accession>
<dbReference type="PANTHER" id="PTHR44167">
    <property type="entry name" value="OVARIAN-SPECIFIC SERINE/THREONINE-PROTEIN KINASE LOK-RELATED"/>
    <property type="match status" value="1"/>
</dbReference>
<keyword evidence="5 9" id="KW-0418">Kinase</keyword>
<evidence type="ECO:0000313" key="9">
    <source>
        <dbReference type="EMBL" id="EPE04313.1"/>
    </source>
</evidence>
<keyword evidence="2" id="KW-0723">Serine/threonine-protein kinase</keyword>
<proteinExistence type="predicted"/>
<evidence type="ECO:0000256" key="6">
    <source>
        <dbReference type="ARBA" id="ARBA00022840"/>
    </source>
</evidence>
<dbReference type="VEuPathDB" id="FungiDB:F503_01317"/>
<dbReference type="OMA" id="DGEIKDH"/>
<evidence type="ECO:0000256" key="3">
    <source>
        <dbReference type="ARBA" id="ARBA00022679"/>
    </source>
</evidence>
<feature type="region of interest" description="Disordered" evidence="7">
    <location>
        <begin position="66"/>
        <end position="92"/>
    </location>
</feature>
<keyword evidence="10" id="KW-1185">Reference proteome</keyword>
<dbReference type="InterPro" id="IPR000719">
    <property type="entry name" value="Prot_kinase_dom"/>
</dbReference>